<dbReference type="InterPro" id="IPR011527">
    <property type="entry name" value="ABC1_TM_dom"/>
</dbReference>
<keyword evidence="3 8" id="KW-0812">Transmembrane</keyword>
<comment type="subcellular location">
    <subcellularLocation>
        <location evidence="1">Cell membrane</location>
        <topology evidence="1">Multi-pass membrane protein</topology>
    </subcellularLocation>
</comment>
<feature type="domain" description="ABC transporter" evidence="9">
    <location>
        <begin position="347"/>
        <end position="581"/>
    </location>
</feature>
<dbReference type="SUPFAM" id="SSF90123">
    <property type="entry name" value="ABC transporter transmembrane region"/>
    <property type="match status" value="1"/>
</dbReference>
<dbReference type="EMBL" id="DTDV01000021">
    <property type="protein sequence ID" value="HGK24411.1"/>
    <property type="molecule type" value="Genomic_DNA"/>
</dbReference>
<evidence type="ECO:0000256" key="1">
    <source>
        <dbReference type="ARBA" id="ARBA00004651"/>
    </source>
</evidence>
<dbReference type="SUPFAM" id="SSF52540">
    <property type="entry name" value="P-loop containing nucleoside triphosphate hydrolases"/>
    <property type="match status" value="1"/>
</dbReference>
<dbReference type="GO" id="GO:0034040">
    <property type="term" value="F:ATPase-coupled lipid transmembrane transporter activity"/>
    <property type="evidence" value="ECO:0007669"/>
    <property type="project" value="TreeGrafter"/>
</dbReference>
<dbReference type="GO" id="GO:0016887">
    <property type="term" value="F:ATP hydrolysis activity"/>
    <property type="evidence" value="ECO:0007669"/>
    <property type="project" value="InterPro"/>
</dbReference>
<organism evidence="11">
    <name type="scientific">Dictyoglomus thermophilum</name>
    <dbReference type="NCBI Taxonomy" id="14"/>
    <lineage>
        <taxon>Bacteria</taxon>
        <taxon>Pseudomonadati</taxon>
        <taxon>Dictyoglomota</taxon>
        <taxon>Dictyoglomia</taxon>
        <taxon>Dictyoglomales</taxon>
        <taxon>Dictyoglomaceae</taxon>
        <taxon>Dictyoglomus</taxon>
    </lineage>
</organism>
<dbReference type="OMA" id="RWANNLR"/>
<dbReference type="FunFam" id="3.40.50.300:FF:000287">
    <property type="entry name" value="Multidrug ABC transporter ATP-binding protein"/>
    <property type="match status" value="1"/>
</dbReference>
<feature type="transmembrane region" description="Helical" evidence="8">
    <location>
        <begin position="280"/>
        <end position="298"/>
    </location>
</feature>
<feature type="domain" description="ABC transmembrane type-1" evidence="10">
    <location>
        <begin position="27"/>
        <end position="308"/>
    </location>
</feature>
<keyword evidence="6 8" id="KW-1133">Transmembrane helix</keyword>
<dbReference type="GO" id="GO:0140359">
    <property type="term" value="F:ABC-type transporter activity"/>
    <property type="evidence" value="ECO:0007669"/>
    <property type="project" value="InterPro"/>
</dbReference>
<keyword evidence="4" id="KW-0547">Nucleotide-binding</keyword>
<keyword evidence="7 8" id="KW-0472">Membrane</keyword>
<dbReference type="Pfam" id="PF00005">
    <property type="entry name" value="ABC_tran"/>
    <property type="match status" value="1"/>
</dbReference>
<dbReference type="InterPro" id="IPR039421">
    <property type="entry name" value="Type_1_exporter"/>
</dbReference>
<dbReference type="Gene3D" id="3.40.50.300">
    <property type="entry name" value="P-loop containing nucleotide triphosphate hydrolases"/>
    <property type="match status" value="1"/>
</dbReference>
<evidence type="ECO:0000256" key="3">
    <source>
        <dbReference type="ARBA" id="ARBA00022692"/>
    </source>
</evidence>
<name>A0A7V4DZG7_DICTH</name>
<evidence type="ECO:0000256" key="5">
    <source>
        <dbReference type="ARBA" id="ARBA00022840"/>
    </source>
</evidence>
<dbReference type="PROSITE" id="PS50893">
    <property type="entry name" value="ABC_TRANSPORTER_2"/>
    <property type="match status" value="1"/>
</dbReference>
<protein>
    <submittedName>
        <fullName evidence="11">ABC transporter ATP-binding protein</fullName>
    </submittedName>
</protein>
<dbReference type="CDD" id="cd07346">
    <property type="entry name" value="ABC_6TM_exporters"/>
    <property type="match status" value="1"/>
</dbReference>
<keyword evidence="5 11" id="KW-0067">ATP-binding</keyword>
<dbReference type="PROSITE" id="PS00211">
    <property type="entry name" value="ABC_TRANSPORTER_1"/>
    <property type="match status" value="1"/>
</dbReference>
<feature type="transmembrane region" description="Helical" evidence="8">
    <location>
        <begin position="142"/>
        <end position="160"/>
    </location>
</feature>
<dbReference type="Gene3D" id="1.20.1560.10">
    <property type="entry name" value="ABC transporter type 1, transmembrane domain"/>
    <property type="match status" value="1"/>
</dbReference>
<dbReference type="Pfam" id="PF00664">
    <property type="entry name" value="ABC_membrane"/>
    <property type="match status" value="1"/>
</dbReference>
<dbReference type="AlphaFoldDB" id="A0A7V4DZG7"/>
<dbReference type="InterPro" id="IPR017871">
    <property type="entry name" value="ABC_transporter-like_CS"/>
</dbReference>
<evidence type="ECO:0000259" key="10">
    <source>
        <dbReference type="PROSITE" id="PS50929"/>
    </source>
</evidence>
<feature type="transmembrane region" description="Helical" evidence="8">
    <location>
        <begin position="166"/>
        <end position="185"/>
    </location>
</feature>
<dbReference type="PANTHER" id="PTHR24221">
    <property type="entry name" value="ATP-BINDING CASSETTE SUB-FAMILY B"/>
    <property type="match status" value="1"/>
</dbReference>
<dbReference type="GO" id="GO:0005886">
    <property type="term" value="C:plasma membrane"/>
    <property type="evidence" value="ECO:0007669"/>
    <property type="project" value="UniProtKB-SubCell"/>
</dbReference>
<dbReference type="InterPro" id="IPR027417">
    <property type="entry name" value="P-loop_NTPase"/>
</dbReference>
<evidence type="ECO:0000259" key="9">
    <source>
        <dbReference type="PROSITE" id="PS50893"/>
    </source>
</evidence>
<proteinExistence type="predicted"/>
<dbReference type="SMART" id="SM00382">
    <property type="entry name" value="AAA"/>
    <property type="match status" value="1"/>
</dbReference>
<sequence length="592" mass="67493">MNNNRLIRLFSFMWKDGGSIFLGIMYLVSLLFLSSQVFLLNYFAAISLKLISDGMIEKSTNKLAEGVWYLLTRFGLFLLIIPIFAYLYQYAVRKTTIIIRRRLFEHIIDLPMYEFEKNHTGDFLSRINFDVNTAEGVYSWQLMVLLMSIVSAIGCSVAIFLINKIIFFYVVLVTSVNILVNAIFMKRLREISNKIQEAFSKVTQKLSDIVGGAYIIRAFDIADMIFKKYVEINSLLYRLALRRVNYSSILASFNYTVGYFIFFGMLALGGYLMIRDKITFGNMVAAVQLMGPVVYFFGSLGNFLTNLQISLAGAERIFEILDKSKEENERKKYEKNIHIINKNNWVIRFENVSFSYDSTQEVLKGISFEVKEGEKIAIVGPSGGGKSTIFKLLLGFYPHYDGNIYVLGKEIRSYTLEELRNLISYMPQDVYLFNTSVYENIRYGNLRAKDGEITEALKRSNSYDFVIKLPDGLSTKVGERGVFLSGGQRQRLSIARAILKNSPILLLDEATSSLDSESENLVIQALNNLIKDKTALIIAHRLSTVKDVDRIIVIDGGKIVEEGNHSELLEKGGKYKELWDKGFQVNGREGRE</sequence>
<dbReference type="GO" id="GO:0005524">
    <property type="term" value="F:ATP binding"/>
    <property type="evidence" value="ECO:0007669"/>
    <property type="project" value="UniProtKB-KW"/>
</dbReference>
<gene>
    <name evidence="11" type="ORF">ENU78_08320</name>
</gene>
<evidence type="ECO:0000256" key="6">
    <source>
        <dbReference type="ARBA" id="ARBA00022989"/>
    </source>
</evidence>
<dbReference type="RefSeq" id="WP_012548321.1">
    <property type="nucleotide sequence ID" value="NZ_VTFL01000001.1"/>
</dbReference>
<comment type="caution">
    <text evidence="11">The sequence shown here is derived from an EMBL/GenBank/DDBJ whole genome shotgun (WGS) entry which is preliminary data.</text>
</comment>
<evidence type="ECO:0000256" key="7">
    <source>
        <dbReference type="ARBA" id="ARBA00023136"/>
    </source>
</evidence>
<dbReference type="InterPro" id="IPR036640">
    <property type="entry name" value="ABC1_TM_sf"/>
</dbReference>
<dbReference type="PROSITE" id="PS50929">
    <property type="entry name" value="ABC_TM1F"/>
    <property type="match status" value="1"/>
</dbReference>
<keyword evidence="2" id="KW-0813">Transport</keyword>
<evidence type="ECO:0000256" key="4">
    <source>
        <dbReference type="ARBA" id="ARBA00022741"/>
    </source>
</evidence>
<dbReference type="PANTHER" id="PTHR24221:SF654">
    <property type="entry name" value="ATP-BINDING CASSETTE SUB-FAMILY B MEMBER 6"/>
    <property type="match status" value="1"/>
</dbReference>
<dbReference type="InterPro" id="IPR003439">
    <property type="entry name" value="ABC_transporter-like_ATP-bd"/>
</dbReference>
<accession>A0A7V4DZG7</accession>
<feature type="transmembrane region" description="Helical" evidence="8">
    <location>
        <begin position="66"/>
        <end position="92"/>
    </location>
</feature>
<feature type="transmembrane region" description="Helical" evidence="8">
    <location>
        <begin position="246"/>
        <end position="268"/>
    </location>
</feature>
<evidence type="ECO:0000256" key="8">
    <source>
        <dbReference type="SAM" id="Phobius"/>
    </source>
</evidence>
<reference evidence="11" key="1">
    <citation type="journal article" date="2020" name="mSystems">
        <title>Genome- and Community-Level Interaction Insights into Carbon Utilization and Element Cycling Functions of Hydrothermarchaeota in Hydrothermal Sediment.</title>
        <authorList>
            <person name="Zhou Z."/>
            <person name="Liu Y."/>
            <person name="Xu W."/>
            <person name="Pan J."/>
            <person name="Luo Z.H."/>
            <person name="Li M."/>
        </authorList>
    </citation>
    <scope>NUCLEOTIDE SEQUENCE [LARGE SCALE GENOMIC DNA]</scope>
    <source>
        <strain evidence="11">SpSt-70</strain>
    </source>
</reference>
<dbReference type="InterPro" id="IPR003593">
    <property type="entry name" value="AAA+_ATPase"/>
</dbReference>
<feature type="transmembrane region" description="Helical" evidence="8">
    <location>
        <begin position="20"/>
        <end position="46"/>
    </location>
</feature>
<evidence type="ECO:0000256" key="2">
    <source>
        <dbReference type="ARBA" id="ARBA00022448"/>
    </source>
</evidence>
<evidence type="ECO:0000313" key="11">
    <source>
        <dbReference type="EMBL" id="HGK24411.1"/>
    </source>
</evidence>